<keyword evidence="5 13" id="KW-0349">Heme</keyword>
<dbReference type="GO" id="GO:0016705">
    <property type="term" value="F:oxidoreductase activity, acting on paired donors, with incorporation or reduction of molecular oxygen"/>
    <property type="evidence" value="ECO:0007669"/>
    <property type="project" value="InterPro"/>
</dbReference>
<keyword evidence="8" id="KW-0492">Microsome</keyword>
<evidence type="ECO:0000256" key="3">
    <source>
        <dbReference type="ARBA" id="ARBA00004406"/>
    </source>
</evidence>
<evidence type="ECO:0000256" key="11">
    <source>
        <dbReference type="ARBA" id="ARBA00023033"/>
    </source>
</evidence>
<dbReference type="InterPro" id="IPR036396">
    <property type="entry name" value="Cyt_P450_sf"/>
</dbReference>
<dbReference type="InterPro" id="IPR001128">
    <property type="entry name" value="Cyt_P450"/>
</dbReference>
<evidence type="ECO:0000256" key="2">
    <source>
        <dbReference type="ARBA" id="ARBA00004174"/>
    </source>
</evidence>
<dbReference type="GO" id="GO:0005506">
    <property type="term" value="F:iron ion binding"/>
    <property type="evidence" value="ECO:0007669"/>
    <property type="project" value="InterPro"/>
</dbReference>
<feature type="binding site" description="axial binding residue" evidence="13">
    <location>
        <position position="280"/>
    </location>
    <ligand>
        <name>heme</name>
        <dbReference type="ChEBI" id="CHEBI:30413"/>
    </ligand>
    <ligandPart>
        <name>Fe</name>
        <dbReference type="ChEBI" id="CHEBI:18248"/>
    </ligandPart>
</feature>
<evidence type="ECO:0000256" key="9">
    <source>
        <dbReference type="ARBA" id="ARBA00023002"/>
    </source>
</evidence>
<dbReference type="SUPFAM" id="SSF48264">
    <property type="entry name" value="Cytochrome P450"/>
    <property type="match status" value="1"/>
</dbReference>
<comment type="subcellular location">
    <subcellularLocation>
        <location evidence="3">Endoplasmic reticulum membrane</location>
        <topology evidence="3">Peripheral membrane protein</topology>
    </subcellularLocation>
    <subcellularLocation>
        <location evidence="2">Microsome membrane</location>
        <topology evidence="2">Peripheral membrane protein</topology>
    </subcellularLocation>
</comment>
<dbReference type="Pfam" id="PF00067">
    <property type="entry name" value="p450"/>
    <property type="match status" value="1"/>
</dbReference>
<evidence type="ECO:0000313" key="16">
    <source>
        <dbReference type="Proteomes" id="UP001497644"/>
    </source>
</evidence>
<dbReference type="InterPro" id="IPR017972">
    <property type="entry name" value="Cyt_P450_CS"/>
</dbReference>
<evidence type="ECO:0000256" key="14">
    <source>
        <dbReference type="RuleBase" id="RU000461"/>
    </source>
</evidence>
<keyword evidence="10 13" id="KW-0408">Iron</keyword>
<dbReference type="Proteomes" id="UP001497644">
    <property type="component" value="Chromosome 14"/>
</dbReference>
<dbReference type="PRINTS" id="PR00385">
    <property type="entry name" value="P450"/>
</dbReference>
<evidence type="ECO:0000256" key="4">
    <source>
        <dbReference type="ARBA" id="ARBA00010617"/>
    </source>
</evidence>
<reference evidence="15" key="1">
    <citation type="submission" date="2024-04" db="EMBL/GenBank/DDBJ databases">
        <authorList>
            <consortium name="Molecular Ecology Group"/>
        </authorList>
    </citation>
    <scope>NUCLEOTIDE SEQUENCE</scope>
</reference>
<dbReference type="PROSITE" id="PS00086">
    <property type="entry name" value="CYTOCHROME_P450"/>
    <property type="match status" value="1"/>
</dbReference>
<evidence type="ECO:0000313" key="15">
    <source>
        <dbReference type="EMBL" id="CAL1678375.1"/>
    </source>
</evidence>
<dbReference type="EMBL" id="OZ034837">
    <property type="protein sequence ID" value="CAL1678375.1"/>
    <property type="molecule type" value="Genomic_DNA"/>
</dbReference>
<evidence type="ECO:0008006" key="17">
    <source>
        <dbReference type="Google" id="ProtNLM"/>
    </source>
</evidence>
<evidence type="ECO:0000256" key="13">
    <source>
        <dbReference type="PIRSR" id="PIRSR602401-1"/>
    </source>
</evidence>
<accession>A0AAV2NF87</accession>
<keyword evidence="12" id="KW-0472">Membrane</keyword>
<dbReference type="PANTHER" id="PTHR24292:SF45">
    <property type="entry name" value="CYTOCHROME P450 6G1-RELATED"/>
    <property type="match status" value="1"/>
</dbReference>
<dbReference type="Gene3D" id="1.10.630.10">
    <property type="entry name" value="Cytochrome P450"/>
    <property type="match status" value="1"/>
</dbReference>
<sequence>MMDYLKNYPEDRDGVKLVDAQELNYKYTTDLIASIAFGTKMDSFHYPNEEFSTKVHEIFHGFRRMVVLVMLFFMPELIELIGTRILANSSFVKKVFWNAMENREKTNEKRGDFIDSLLRLKHGKQDPNYKFEGENLLYQSGTFFSGFETSSTCMSFTLMELANHSKYQKLARQDINRAIDKHGWTYEAFQDMKYLDQTIAEGLRLHPPVSTIDRYTRQNYKIPNTDIVIEKGTPIYISLYGLGVDSRFWDEPEIYNPDRFAKSNHITDAYIPFGIGPRMCVAMKMGQLHAKIVLALLLRDYEIWQTKDNKSFLNPRSTFTAARNGIYLHFRRIV</sequence>
<keyword evidence="6 13" id="KW-0479">Metal-binding</keyword>
<evidence type="ECO:0000256" key="7">
    <source>
        <dbReference type="ARBA" id="ARBA00022824"/>
    </source>
</evidence>
<keyword evidence="7" id="KW-0256">Endoplasmic reticulum</keyword>
<keyword evidence="16" id="KW-1185">Reference proteome</keyword>
<organism evidence="15 16">
    <name type="scientific">Lasius platythorax</name>
    <dbReference type="NCBI Taxonomy" id="488582"/>
    <lineage>
        <taxon>Eukaryota</taxon>
        <taxon>Metazoa</taxon>
        <taxon>Ecdysozoa</taxon>
        <taxon>Arthropoda</taxon>
        <taxon>Hexapoda</taxon>
        <taxon>Insecta</taxon>
        <taxon>Pterygota</taxon>
        <taxon>Neoptera</taxon>
        <taxon>Endopterygota</taxon>
        <taxon>Hymenoptera</taxon>
        <taxon>Apocrita</taxon>
        <taxon>Aculeata</taxon>
        <taxon>Formicoidea</taxon>
        <taxon>Formicidae</taxon>
        <taxon>Formicinae</taxon>
        <taxon>Lasius</taxon>
        <taxon>Lasius</taxon>
    </lineage>
</organism>
<evidence type="ECO:0000256" key="12">
    <source>
        <dbReference type="ARBA" id="ARBA00023136"/>
    </source>
</evidence>
<evidence type="ECO:0000256" key="5">
    <source>
        <dbReference type="ARBA" id="ARBA00022617"/>
    </source>
</evidence>
<evidence type="ECO:0000256" key="1">
    <source>
        <dbReference type="ARBA" id="ARBA00001971"/>
    </source>
</evidence>
<comment type="similarity">
    <text evidence="4 14">Belongs to the cytochrome P450 family.</text>
</comment>
<dbReference type="GO" id="GO:0005789">
    <property type="term" value="C:endoplasmic reticulum membrane"/>
    <property type="evidence" value="ECO:0007669"/>
    <property type="project" value="UniProtKB-SubCell"/>
</dbReference>
<protein>
    <recommendedName>
        <fullName evidence="17">Cytochrome P450</fullName>
    </recommendedName>
</protein>
<keyword evidence="9 14" id="KW-0560">Oxidoreductase</keyword>
<dbReference type="GO" id="GO:0020037">
    <property type="term" value="F:heme binding"/>
    <property type="evidence" value="ECO:0007669"/>
    <property type="project" value="InterPro"/>
</dbReference>
<comment type="cofactor">
    <cofactor evidence="1 13">
        <name>heme</name>
        <dbReference type="ChEBI" id="CHEBI:30413"/>
    </cofactor>
</comment>
<dbReference type="PRINTS" id="PR00463">
    <property type="entry name" value="EP450I"/>
</dbReference>
<gene>
    <name evidence="15" type="ORF">LPLAT_LOCUS4246</name>
</gene>
<evidence type="ECO:0000256" key="10">
    <source>
        <dbReference type="ARBA" id="ARBA00023004"/>
    </source>
</evidence>
<dbReference type="AlphaFoldDB" id="A0AAV2NF87"/>
<evidence type="ECO:0000256" key="6">
    <source>
        <dbReference type="ARBA" id="ARBA00022723"/>
    </source>
</evidence>
<dbReference type="InterPro" id="IPR002401">
    <property type="entry name" value="Cyt_P450_E_grp-I"/>
</dbReference>
<proteinExistence type="inferred from homology"/>
<dbReference type="PANTHER" id="PTHR24292">
    <property type="entry name" value="CYTOCHROME P450"/>
    <property type="match status" value="1"/>
</dbReference>
<evidence type="ECO:0000256" key="8">
    <source>
        <dbReference type="ARBA" id="ARBA00022848"/>
    </source>
</evidence>
<dbReference type="InterPro" id="IPR050476">
    <property type="entry name" value="Insect_CytP450_Detox"/>
</dbReference>
<dbReference type="GO" id="GO:0004497">
    <property type="term" value="F:monooxygenase activity"/>
    <property type="evidence" value="ECO:0007669"/>
    <property type="project" value="UniProtKB-KW"/>
</dbReference>
<name>A0AAV2NF87_9HYME</name>
<keyword evidence="11 14" id="KW-0503">Monooxygenase</keyword>